<dbReference type="AlphaFoldDB" id="A0A4R6CQE4"/>
<gene>
    <name evidence="1" type="ORF">CEE75_13385</name>
</gene>
<proteinExistence type="predicted"/>
<comment type="caution">
    <text evidence="1">The sequence shown here is derived from an EMBL/GenBank/DDBJ whole genome shotgun (WGS) entry which is preliminary data.</text>
</comment>
<dbReference type="RefSeq" id="WP_005730021.1">
    <property type="nucleotide sequence ID" value="NZ_JACCPV010000143.1"/>
</dbReference>
<protein>
    <submittedName>
        <fullName evidence="1">Uncharacterized protein</fullName>
    </submittedName>
</protein>
<reference evidence="1 2" key="1">
    <citation type="submission" date="2017-06" db="EMBL/GenBank/DDBJ databases">
        <authorList>
            <person name="Swanenburg J."/>
            <person name="Kort R."/>
        </authorList>
    </citation>
    <scope>NUCLEOTIDE SEQUENCE [LARGE SCALE GENOMIC DNA]</scope>
    <source>
        <strain evidence="1 2">RL05</strain>
    </source>
</reference>
<organism evidence="1 2">
    <name type="scientific">Lactobacillus crispatus</name>
    <dbReference type="NCBI Taxonomy" id="47770"/>
    <lineage>
        <taxon>Bacteria</taxon>
        <taxon>Bacillati</taxon>
        <taxon>Bacillota</taxon>
        <taxon>Bacilli</taxon>
        <taxon>Lactobacillales</taxon>
        <taxon>Lactobacillaceae</taxon>
        <taxon>Lactobacillus</taxon>
    </lineage>
</organism>
<dbReference type="Proteomes" id="UP000295195">
    <property type="component" value="Unassembled WGS sequence"/>
</dbReference>
<evidence type="ECO:0000313" key="2">
    <source>
        <dbReference type="Proteomes" id="UP000295195"/>
    </source>
</evidence>
<evidence type="ECO:0000313" key="1">
    <source>
        <dbReference type="EMBL" id="TDN28198.1"/>
    </source>
</evidence>
<accession>A0A4R6CQE4</accession>
<sequence>MSTLALKQHYHGRNIYIFKESFMDNSKQWWTGYIQLKETDPIYSLVKKNRDNFDDFYELNEYVDAFLPITAAGKEEKINDTDLFIGFDTAESFLADTTLIDCKKELMNWANQLDKE</sequence>
<name>A0A4R6CQE4_9LACO</name>
<dbReference type="EMBL" id="NKLP01000311">
    <property type="protein sequence ID" value="TDN28198.1"/>
    <property type="molecule type" value="Genomic_DNA"/>
</dbReference>